<dbReference type="OrthoDB" id="9804723at2"/>
<dbReference type="GO" id="GO:0016787">
    <property type="term" value="F:hydrolase activity"/>
    <property type="evidence" value="ECO:0007669"/>
    <property type="project" value="UniProtKB-KW"/>
</dbReference>
<dbReference type="PANTHER" id="PTHR43194">
    <property type="entry name" value="HYDROLASE ALPHA/BETA FOLD FAMILY"/>
    <property type="match status" value="1"/>
</dbReference>
<proteinExistence type="predicted"/>
<feature type="domain" description="AB hydrolase-1" evidence="2">
    <location>
        <begin position="103"/>
        <end position="351"/>
    </location>
</feature>
<dbReference type="Gene3D" id="3.40.50.1820">
    <property type="entry name" value="alpha/beta hydrolase"/>
    <property type="match status" value="1"/>
</dbReference>
<accession>A0A369W1F1</accession>
<gene>
    <name evidence="3" type="ORF">DVW87_05460</name>
</gene>
<evidence type="ECO:0000256" key="1">
    <source>
        <dbReference type="SAM" id="MobiDB-lite"/>
    </source>
</evidence>
<dbReference type="InterPro" id="IPR050228">
    <property type="entry name" value="Carboxylesterase_BioH"/>
</dbReference>
<protein>
    <submittedName>
        <fullName evidence="3">Alpha/beta hydrolase</fullName>
    </submittedName>
</protein>
<dbReference type="InterPro" id="IPR029058">
    <property type="entry name" value="AB_hydrolase_fold"/>
</dbReference>
<evidence type="ECO:0000313" key="3">
    <source>
        <dbReference type="EMBL" id="RDE07102.1"/>
    </source>
</evidence>
<feature type="compositionally biased region" description="Basic residues" evidence="1">
    <location>
        <begin position="21"/>
        <end position="32"/>
    </location>
</feature>
<dbReference type="AlphaFoldDB" id="A0A369W1F1"/>
<dbReference type="SUPFAM" id="SSF53474">
    <property type="entry name" value="alpha/beta-Hydrolases"/>
    <property type="match status" value="1"/>
</dbReference>
<keyword evidence="4" id="KW-1185">Reference proteome</keyword>
<dbReference type="Pfam" id="PF00561">
    <property type="entry name" value="Abhydrolase_1"/>
    <property type="match status" value="1"/>
</dbReference>
<dbReference type="PANTHER" id="PTHR43194:SF2">
    <property type="entry name" value="PEROXISOMAL MEMBRANE PROTEIN LPX1"/>
    <property type="match status" value="1"/>
</dbReference>
<evidence type="ECO:0000259" key="2">
    <source>
        <dbReference type="Pfam" id="PF00561"/>
    </source>
</evidence>
<reference evidence="3 4" key="1">
    <citation type="submission" date="2018-07" db="EMBL/GenBank/DDBJ databases">
        <title>a novel species of Sphingomonas isolated from the rhizosphere soil of Araceae plant.</title>
        <authorList>
            <person name="Zhiyong W."/>
            <person name="Qinglan Z."/>
            <person name="Zhiwei F."/>
            <person name="Ding X."/>
            <person name="Gejiao W."/>
            <person name="Shixue Z."/>
        </authorList>
    </citation>
    <scope>NUCLEOTIDE SEQUENCE [LARGE SCALE GENOMIC DNA]</scope>
    <source>
        <strain evidence="3 4">WZY 27</strain>
    </source>
</reference>
<evidence type="ECO:0000313" key="4">
    <source>
        <dbReference type="Proteomes" id="UP000253918"/>
    </source>
</evidence>
<dbReference type="PRINTS" id="PR00111">
    <property type="entry name" value="ABHYDROLASE"/>
</dbReference>
<name>A0A369W1F1_9SPHN</name>
<organism evidence="3 4">
    <name type="scientific">Sphingomonas aracearum</name>
    <dbReference type="NCBI Taxonomy" id="2283317"/>
    <lineage>
        <taxon>Bacteria</taxon>
        <taxon>Pseudomonadati</taxon>
        <taxon>Pseudomonadota</taxon>
        <taxon>Alphaproteobacteria</taxon>
        <taxon>Sphingomonadales</taxon>
        <taxon>Sphingomonadaceae</taxon>
        <taxon>Sphingomonas</taxon>
    </lineage>
</organism>
<dbReference type="EMBL" id="QQNB01000001">
    <property type="protein sequence ID" value="RDE07102.1"/>
    <property type="molecule type" value="Genomic_DNA"/>
</dbReference>
<feature type="region of interest" description="Disordered" evidence="1">
    <location>
        <begin position="1"/>
        <end position="35"/>
    </location>
</feature>
<comment type="caution">
    <text evidence="3">The sequence shown here is derived from an EMBL/GenBank/DDBJ whole genome shotgun (WGS) entry which is preliminary data.</text>
</comment>
<sequence length="368" mass="39607">MRWFSFPRPAGPFPPFTGPQARRRSSRRRRGPPHGPVLRFVGGAGVAFGVAALLATPAAAQTIPLGANLERFAYPPELRWFEADGLRMAYLDFAPQGRANGRTLVLLHGKNFCAVTWEETARALAARGYRVIAPDQVGFCKSSKPAGFQYSFAALASLTRQLLHQAGAGPVTLIGHSTGGVLAIRYALLWPAEVRSLALVNPLGLNDTLAEGVPYAGLAQLRAEEAKTSAATIRGYQLKNYYHGAWRPAYDRWVQMLAGQYAGGDGGVVREAQARLSEMIETQPVAAELARVRQPVTLLIGQEDKTAFRGNTAAAGAHVRAVPEAAESAARAFRQGRLVRLAGLGHAPQVEDPARFGAALIEAVEERR</sequence>
<dbReference type="InterPro" id="IPR000073">
    <property type="entry name" value="AB_hydrolase_1"/>
</dbReference>
<dbReference type="Proteomes" id="UP000253918">
    <property type="component" value="Unassembled WGS sequence"/>
</dbReference>
<keyword evidence="3" id="KW-0378">Hydrolase</keyword>